<dbReference type="RefSeq" id="WP_076755031.1">
    <property type="nucleotide sequence ID" value="NZ_CP023018.1"/>
</dbReference>
<gene>
    <name evidence="1" type="ORF">SAMN05216526_0749</name>
</gene>
<dbReference type="OrthoDB" id="9802640at2"/>
<evidence type="ECO:0000313" key="2">
    <source>
        <dbReference type="Proteomes" id="UP000223759"/>
    </source>
</evidence>
<proteinExistence type="predicted"/>
<name>A0A1R3VSF8_9GAMM</name>
<dbReference type="STRING" id="233100.SAMN05216526_0749"/>
<keyword evidence="2" id="KW-1185">Reference proteome</keyword>
<evidence type="ECO:0008006" key="3">
    <source>
        <dbReference type="Google" id="ProtNLM"/>
    </source>
</evidence>
<accession>A0A1R3VSF8</accession>
<organism evidence="1 2">
    <name type="scientific">Ectothiorhodosinus mongolicus</name>
    <dbReference type="NCBI Taxonomy" id="233100"/>
    <lineage>
        <taxon>Bacteria</taxon>
        <taxon>Pseudomonadati</taxon>
        <taxon>Pseudomonadota</taxon>
        <taxon>Gammaproteobacteria</taxon>
        <taxon>Chromatiales</taxon>
        <taxon>Ectothiorhodospiraceae</taxon>
        <taxon>Ectothiorhodosinus</taxon>
    </lineage>
</organism>
<dbReference type="Proteomes" id="UP000223759">
    <property type="component" value="Unassembled WGS sequence"/>
</dbReference>
<sequence length="319" mass="36689">MSLQHLTDNGSKIRMAMFKDLGLGILSWKAHETLRGSLTSYQNTADFLDLFGKRLIFFSDISEADRELAREFGWQVNGGVNQGIAGGMKRLAESLDTPYVILLQNDNPLVVGTEFAKKHLEGALELLRSEVAHVVRLQHRWRVGEGFCLVDRYCRYYPIRHASPEWQPEFHEVGPQGFPESTKKRFLRSLRPIKARRLVGSSIFIEESPEKFFPEDIHRTRTLSGEEFLVVRSRALEFSDQCVMMRRSFFLDVLMKYVDAHPSRSRTPNGFQAPEICLAGGWWRRKNFKVAQGTGLFTHCRIDGSFRPEHHAYEPKDAV</sequence>
<dbReference type="EMBL" id="FTPK01000001">
    <property type="protein sequence ID" value="SIT67032.1"/>
    <property type="molecule type" value="Genomic_DNA"/>
</dbReference>
<evidence type="ECO:0000313" key="1">
    <source>
        <dbReference type="EMBL" id="SIT67032.1"/>
    </source>
</evidence>
<reference evidence="1 2" key="1">
    <citation type="submission" date="2017-01" db="EMBL/GenBank/DDBJ databases">
        <authorList>
            <person name="Mah S.A."/>
            <person name="Swanson W.J."/>
            <person name="Moy G.W."/>
            <person name="Vacquier V.D."/>
        </authorList>
    </citation>
    <scope>NUCLEOTIDE SEQUENCE [LARGE SCALE GENOMIC DNA]</scope>
    <source>
        <strain evidence="1 2">M9</strain>
    </source>
</reference>
<dbReference type="AlphaFoldDB" id="A0A1R3VSF8"/>
<protein>
    <recommendedName>
        <fullName evidence="3">Rhamnosyl transferase</fullName>
    </recommendedName>
</protein>